<dbReference type="SUPFAM" id="SSF51306">
    <property type="entry name" value="LexA/Signal peptidase"/>
    <property type="match status" value="1"/>
</dbReference>
<name>A0A9D0YW40_9FIRM</name>
<dbReference type="Proteomes" id="UP000886819">
    <property type="component" value="Unassembled WGS sequence"/>
</dbReference>
<proteinExistence type="predicted"/>
<organism evidence="1 2">
    <name type="scientific">Candidatus Avichristensenella intestinipullorum</name>
    <dbReference type="NCBI Taxonomy" id="2840693"/>
    <lineage>
        <taxon>Bacteria</taxon>
        <taxon>Bacillati</taxon>
        <taxon>Bacillota</taxon>
        <taxon>Clostridia</taxon>
        <taxon>Candidatus Avichristensenella</taxon>
    </lineage>
</organism>
<dbReference type="EMBL" id="DVFI01000087">
    <property type="protein sequence ID" value="HIQ63057.1"/>
    <property type="molecule type" value="Genomic_DNA"/>
</dbReference>
<evidence type="ECO:0000313" key="1">
    <source>
        <dbReference type="EMBL" id="HIQ63057.1"/>
    </source>
</evidence>
<gene>
    <name evidence="1" type="ORF">IAA66_05655</name>
</gene>
<reference evidence="1" key="2">
    <citation type="journal article" date="2021" name="PeerJ">
        <title>Extensive microbial diversity within the chicken gut microbiome revealed by metagenomics and culture.</title>
        <authorList>
            <person name="Gilroy R."/>
            <person name="Ravi A."/>
            <person name="Getino M."/>
            <person name="Pursley I."/>
            <person name="Horton D.L."/>
            <person name="Alikhan N.F."/>
            <person name="Baker D."/>
            <person name="Gharbi K."/>
            <person name="Hall N."/>
            <person name="Watson M."/>
            <person name="Adriaenssens E.M."/>
            <person name="Foster-Nyarko E."/>
            <person name="Jarju S."/>
            <person name="Secka A."/>
            <person name="Antonio M."/>
            <person name="Oren A."/>
            <person name="Chaudhuri R.R."/>
            <person name="La Ragione R."/>
            <person name="Hildebrand F."/>
            <person name="Pallen M.J."/>
        </authorList>
    </citation>
    <scope>NUCLEOTIDE SEQUENCE</scope>
    <source>
        <strain evidence="1">ChiHile30-977</strain>
    </source>
</reference>
<dbReference type="InterPro" id="IPR036286">
    <property type="entry name" value="LexA/Signal_pep-like_sf"/>
</dbReference>
<dbReference type="CDD" id="cd06462">
    <property type="entry name" value="Peptidase_S24_S26"/>
    <property type="match status" value="1"/>
</dbReference>
<dbReference type="AlphaFoldDB" id="A0A9D0YW40"/>
<accession>A0A9D0YW40</accession>
<reference evidence="1" key="1">
    <citation type="submission" date="2020-10" db="EMBL/GenBank/DDBJ databases">
        <authorList>
            <person name="Gilroy R."/>
        </authorList>
    </citation>
    <scope>NUCLEOTIDE SEQUENCE</scope>
    <source>
        <strain evidence="1">ChiHile30-977</strain>
    </source>
</reference>
<evidence type="ECO:0000313" key="2">
    <source>
        <dbReference type="Proteomes" id="UP000886819"/>
    </source>
</evidence>
<protein>
    <submittedName>
        <fullName evidence="1">S24/S26 family peptidase</fullName>
    </submittedName>
</protein>
<comment type="caution">
    <text evidence="1">The sequence shown here is derived from an EMBL/GenBank/DDBJ whole genome shotgun (WGS) entry which is preliminary data.</text>
</comment>
<sequence length="160" mass="18036">MDRINAQGFSQGPAAEIGPRIESALARGETVTLQISGDSMRPTLKPRRDAAVLEPLQTWPPRRGEILFFRRANGEYVLHRVLRLTPEGPIMNGDAQGWTEGPVPRAQVLARASGLLRNGRLLDTRQGAYRAYVALWRLTRPVRKPMFACWRAVKRLLGRR</sequence>